<sequence>MEDSSAESVMELDPPQLIVLEADFVKQIVLPPPFQLQVTSGSAEILGVELLPGVTYDFPLNARVDKVILTSFTGGTVMLTHEKGRQKFQQKLQSSTGDPMTSDPFHGNVACIHSLLRDARLNLRTKRGPRVMIIGPMNSGKTTCWRTLANYANLDGYCPVVVDLDPGQQGISMPGVLSSAVQASPNNVFLHASNPCRLARLDISFGRVSIQDDIPLYLDQIWQLKAHTDITVDRLHLAESGIIINTAGWIVDEGLSCLRHIAEVFAVDFMVCLESQSLYKDFLSFAKTLPSNPEVIFVRKPVGMKPRDQAEARDYRASLIRDAFFSDDAALTKCVTLGLQDLIFYRLSSFHRIIASNGNDVAVSNEILRPQEFMLNRLLYISGSSHVQEDLRKWPIRGYAVLLGFNREKNEAYLATTLTLASLTGYVILLYTDIDATGPGGLPFHEFVAD</sequence>
<dbReference type="EMBL" id="MTYJ01000018">
    <property type="protein sequence ID" value="OQV22314.1"/>
    <property type="molecule type" value="Genomic_DNA"/>
</dbReference>
<dbReference type="GO" id="GO:0006388">
    <property type="term" value="P:tRNA splicing, via endonucleolytic cleavage and ligation"/>
    <property type="evidence" value="ECO:0007669"/>
    <property type="project" value="TreeGrafter"/>
</dbReference>
<dbReference type="GO" id="GO:0005634">
    <property type="term" value="C:nucleus"/>
    <property type="evidence" value="ECO:0007669"/>
    <property type="project" value="TreeGrafter"/>
</dbReference>
<accession>A0A1W0X4M9</accession>
<dbReference type="InterPro" id="IPR027417">
    <property type="entry name" value="P-loop_NTPase"/>
</dbReference>
<evidence type="ECO:0000256" key="1">
    <source>
        <dbReference type="ARBA" id="ARBA00022741"/>
    </source>
</evidence>
<dbReference type="Gene3D" id="2.60.120.1030">
    <property type="entry name" value="Clp1, DNA binding domain"/>
    <property type="match status" value="1"/>
</dbReference>
<evidence type="ECO:0000313" key="4">
    <source>
        <dbReference type="EMBL" id="OQV22314.1"/>
    </source>
</evidence>
<dbReference type="SUPFAM" id="SSF52540">
    <property type="entry name" value="P-loop containing nucleoside triphosphate hydrolases"/>
    <property type="match status" value="1"/>
</dbReference>
<dbReference type="GO" id="GO:0051731">
    <property type="term" value="F:polynucleotide 5'-hydroxyl-kinase activity"/>
    <property type="evidence" value="ECO:0007669"/>
    <property type="project" value="InterPro"/>
</dbReference>
<evidence type="ECO:0000256" key="2">
    <source>
        <dbReference type="ARBA" id="ARBA00022840"/>
    </source>
</evidence>
<feature type="domain" description="Clp1 P-loop" evidence="3">
    <location>
        <begin position="135"/>
        <end position="323"/>
    </location>
</feature>
<name>A0A1W0X4M9_HYPEX</name>
<keyword evidence="5" id="KW-1185">Reference proteome</keyword>
<dbReference type="GO" id="GO:0005524">
    <property type="term" value="F:ATP binding"/>
    <property type="evidence" value="ECO:0007669"/>
    <property type="project" value="UniProtKB-KW"/>
</dbReference>
<evidence type="ECO:0000259" key="3">
    <source>
        <dbReference type="Pfam" id="PF16575"/>
    </source>
</evidence>
<evidence type="ECO:0000313" key="5">
    <source>
        <dbReference type="Proteomes" id="UP000192578"/>
    </source>
</evidence>
<dbReference type="Gene3D" id="3.40.50.300">
    <property type="entry name" value="P-loop containing nucleotide triphosphate hydrolases"/>
    <property type="match status" value="1"/>
</dbReference>
<protein>
    <recommendedName>
        <fullName evidence="3">Clp1 P-loop domain-containing protein</fullName>
    </recommendedName>
</protein>
<reference evidence="5" key="1">
    <citation type="submission" date="2017-01" db="EMBL/GenBank/DDBJ databases">
        <title>Comparative genomics of anhydrobiosis in the tardigrade Hypsibius dujardini.</title>
        <authorList>
            <person name="Yoshida Y."/>
            <person name="Koutsovoulos G."/>
            <person name="Laetsch D."/>
            <person name="Stevens L."/>
            <person name="Kumar S."/>
            <person name="Horikawa D."/>
            <person name="Ishino K."/>
            <person name="Komine S."/>
            <person name="Tomita M."/>
            <person name="Blaxter M."/>
            <person name="Arakawa K."/>
        </authorList>
    </citation>
    <scope>NUCLEOTIDE SEQUENCE [LARGE SCALE GENOMIC DNA]</scope>
    <source>
        <strain evidence="5">Z151</strain>
    </source>
</reference>
<dbReference type="OrthoDB" id="258143at2759"/>
<dbReference type="Proteomes" id="UP000192578">
    <property type="component" value="Unassembled WGS sequence"/>
</dbReference>
<keyword evidence="1" id="KW-0547">Nucleotide-binding</keyword>
<proteinExistence type="predicted"/>
<dbReference type="PANTHER" id="PTHR12755:SF6">
    <property type="entry name" value="POLYRIBONUCLEOTIDE 5'-HYDROXYL-KINASE CLP1"/>
    <property type="match status" value="1"/>
</dbReference>
<dbReference type="InterPro" id="IPR045116">
    <property type="entry name" value="Clp1/Grc3"/>
</dbReference>
<dbReference type="InterPro" id="IPR032319">
    <property type="entry name" value="CLP1_P"/>
</dbReference>
<comment type="caution">
    <text evidence="4">The sequence shown here is derived from an EMBL/GenBank/DDBJ whole genome shotgun (WGS) entry which is preliminary data.</text>
</comment>
<organism evidence="4 5">
    <name type="scientific">Hypsibius exemplaris</name>
    <name type="common">Freshwater tardigrade</name>
    <dbReference type="NCBI Taxonomy" id="2072580"/>
    <lineage>
        <taxon>Eukaryota</taxon>
        <taxon>Metazoa</taxon>
        <taxon>Ecdysozoa</taxon>
        <taxon>Tardigrada</taxon>
        <taxon>Eutardigrada</taxon>
        <taxon>Parachela</taxon>
        <taxon>Hypsibioidea</taxon>
        <taxon>Hypsibiidae</taxon>
        <taxon>Hypsibius</taxon>
    </lineage>
</organism>
<keyword evidence="2" id="KW-0067">ATP-binding</keyword>
<dbReference type="InterPro" id="IPR038239">
    <property type="entry name" value="Clp1_N_sf"/>
</dbReference>
<dbReference type="Pfam" id="PF16575">
    <property type="entry name" value="CLP1_P"/>
    <property type="match status" value="1"/>
</dbReference>
<dbReference type="PANTHER" id="PTHR12755">
    <property type="entry name" value="CLEAVAGE/POLYADENYLATION FACTOR IA SUBUNIT CLP1P"/>
    <property type="match status" value="1"/>
</dbReference>
<dbReference type="AlphaFoldDB" id="A0A1W0X4M9"/>
<gene>
    <name evidence="4" type="ORF">BV898_03814</name>
</gene>